<comment type="caution">
    <text evidence="5">Lacks conserved residue(s) required for the propagation of feature annotation.</text>
</comment>
<evidence type="ECO:0000313" key="7">
    <source>
        <dbReference type="EMBL" id="AII14333.1"/>
    </source>
</evidence>
<dbReference type="OrthoDB" id="5328903at2"/>
<keyword evidence="3" id="KW-0238">DNA-binding</keyword>
<gene>
    <name evidence="7" type="ORF">CIG1485E_0467</name>
</gene>
<dbReference type="Gene3D" id="3.40.50.2300">
    <property type="match status" value="1"/>
</dbReference>
<feature type="domain" description="Response regulatory" evidence="6">
    <location>
        <begin position="2"/>
        <end position="109"/>
    </location>
</feature>
<organism evidence="7 8">
    <name type="scientific">Campylobacter iguaniorum</name>
    <dbReference type="NCBI Taxonomy" id="1244531"/>
    <lineage>
        <taxon>Bacteria</taxon>
        <taxon>Pseudomonadati</taxon>
        <taxon>Campylobacterota</taxon>
        <taxon>Epsilonproteobacteria</taxon>
        <taxon>Campylobacterales</taxon>
        <taxon>Campylobacteraceae</taxon>
        <taxon>Campylobacter</taxon>
    </lineage>
</organism>
<evidence type="ECO:0000256" key="4">
    <source>
        <dbReference type="ARBA" id="ARBA00023163"/>
    </source>
</evidence>
<sequence length="296" mass="34234">MKVLIVENEIYLAQSISSKLADFGYSCEIATNTKDALKDDKYDVVLLSTGLIGGDFYPIIKKHSCSIIILLISYISSDTVSNPIKAGADDYIQKPFMIEELVRKIKLFQTHKKYQILNSTYEKIIESNYKSYTLPKYDFKKIKLPLMIISQRIQYTYSYVYFYAKETNMAYEQISAISDDFLATLKSHKSKAILHITDFDRLSIEERQEALSLISNQKIIISATSDLGLPNFNKFSIDSNKNLFEATEIFTIDEYVKHIIACYQDIFPDTELSKRLGISRKSLWEKRKKYDIAKKK</sequence>
<dbReference type="SUPFAM" id="SSF52172">
    <property type="entry name" value="CheY-like"/>
    <property type="match status" value="1"/>
</dbReference>
<dbReference type="GO" id="GO:0005829">
    <property type="term" value="C:cytosol"/>
    <property type="evidence" value="ECO:0007669"/>
    <property type="project" value="TreeGrafter"/>
</dbReference>
<accession>A0A076F9J2</accession>
<keyword evidence="2" id="KW-0805">Transcription regulation</keyword>
<dbReference type="HOGENOM" id="CLU_939035_0_0_7"/>
<dbReference type="GO" id="GO:0006355">
    <property type="term" value="P:regulation of DNA-templated transcription"/>
    <property type="evidence" value="ECO:0007669"/>
    <property type="project" value="TreeGrafter"/>
</dbReference>
<name>A0A076F9J2_9BACT</name>
<keyword evidence="1" id="KW-0902">Two-component regulatory system</keyword>
<dbReference type="Proteomes" id="UP000028486">
    <property type="component" value="Chromosome"/>
</dbReference>
<dbReference type="InterPro" id="IPR001789">
    <property type="entry name" value="Sig_transdc_resp-reg_receiver"/>
</dbReference>
<dbReference type="GO" id="GO:0032993">
    <property type="term" value="C:protein-DNA complex"/>
    <property type="evidence" value="ECO:0007669"/>
    <property type="project" value="TreeGrafter"/>
</dbReference>
<dbReference type="PROSITE" id="PS50110">
    <property type="entry name" value="RESPONSE_REGULATORY"/>
    <property type="match status" value="1"/>
</dbReference>
<evidence type="ECO:0000256" key="2">
    <source>
        <dbReference type="ARBA" id="ARBA00023015"/>
    </source>
</evidence>
<dbReference type="SMART" id="SM00448">
    <property type="entry name" value="REC"/>
    <property type="match status" value="1"/>
</dbReference>
<evidence type="ECO:0000256" key="3">
    <source>
        <dbReference type="ARBA" id="ARBA00023125"/>
    </source>
</evidence>
<dbReference type="RefSeq" id="WP_038453301.1">
    <property type="nucleotide sequence ID" value="NZ_CP009043.1"/>
</dbReference>
<dbReference type="EMBL" id="CP009043">
    <property type="protein sequence ID" value="AII14333.1"/>
    <property type="molecule type" value="Genomic_DNA"/>
</dbReference>
<dbReference type="GO" id="GO:0000976">
    <property type="term" value="F:transcription cis-regulatory region binding"/>
    <property type="evidence" value="ECO:0007669"/>
    <property type="project" value="TreeGrafter"/>
</dbReference>
<proteinExistence type="predicted"/>
<reference evidence="8" key="1">
    <citation type="journal article" date="2014" name="Genome Announc.">
        <title>Complete Genome Sequence of Campylobacter iguaniorum Strain 1485ET, Isolated from a Bearded Dragon (Pogona vitticeps).</title>
        <authorList>
            <person name="Gilbert M.J."/>
            <person name="Miller W.G."/>
            <person name="Yee E."/>
            <person name="Kik M."/>
            <person name="Wagenaar J.A."/>
            <person name="Duim B."/>
        </authorList>
    </citation>
    <scope>NUCLEOTIDE SEQUENCE [LARGE SCALE GENOMIC DNA]</scope>
    <source>
        <strain evidence="8">1485E</strain>
    </source>
</reference>
<dbReference type="PANTHER" id="PTHR48111:SF22">
    <property type="entry name" value="REGULATOR OF RPOS"/>
    <property type="match status" value="1"/>
</dbReference>
<dbReference type="InterPro" id="IPR039420">
    <property type="entry name" value="WalR-like"/>
</dbReference>
<evidence type="ECO:0000313" key="8">
    <source>
        <dbReference type="Proteomes" id="UP000028486"/>
    </source>
</evidence>
<dbReference type="AlphaFoldDB" id="A0A076F9J2"/>
<evidence type="ECO:0000259" key="6">
    <source>
        <dbReference type="PROSITE" id="PS50110"/>
    </source>
</evidence>
<evidence type="ECO:0000256" key="1">
    <source>
        <dbReference type="ARBA" id="ARBA00023012"/>
    </source>
</evidence>
<dbReference type="PATRIC" id="fig|1244531.5.peg.478"/>
<dbReference type="STRING" id="1244531.CIG2463D_0468"/>
<dbReference type="InterPro" id="IPR011006">
    <property type="entry name" value="CheY-like_superfamily"/>
</dbReference>
<evidence type="ECO:0000256" key="5">
    <source>
        <dbReference type="PROSITE-ProRule" id="PRU00169"/>
    </source>
</evidence>
<keyword evidence="8" id="KW-1185">Reference proteome</keyword>
<dbReference type="eggNOG" id="COG2204">
    <property type="taxonomic scope" value="Bacteria"/>
</dbReference>
<dbReference type="GO" id="GO:0000156">
    <property type="term" value="F:phosphorelay response regulator activity"/>
    <property type="evidence" value="ECO:0007669"/>
    <property type="project" value="TreeGrafter"/>
</dbReference>
<protein>
    <submittedName>
        <fullName evidence="7">Receiver domain protein</fullName>
    </submittedName>
</protein>
<dbReference type="PANTHER" id="PTHR48111">
    <property type="entry name" value="REGULATOR OF RPOS"/>
    <property type="match status" value="1"/>
</dbReference>
<dbReference type="KEGG" id="caj:CIG1485E_0467"/>
<dbReference type="Pfam" id="PF00072">
    <property type="entry name" value="Response_reg"/>
    <property type="match status" value="1"/>
</dbReference>
<keyword evidence="4" id="KW-0804">Transcription</keyword>